<proteinExistence type="predicted"/>
<dbReference type="GO" id="GO:0006891">
    <property type="term" value="P:intra-Golgi vesicle-mediated transport"/>
    <property type="evidence" value="ECO:0007669"/>
    <property type="project" value="TreeGrafter"/>
</dbReference>
<dbReference type="STRING" id="1108050.A0A0B7FTE0"/>
<feature type="region of interest" description="Disordered" evidence="1">
    <location>
        <begin position="1"/>
        <end position="25"/>
    </location>
</feature>
<dbReference type="GO" id="GO:0034498">
    <property type="term" value="P:early endosome to Golgi transport"/>
    <property type="evidence" value="ECO:0007669"/>
    <property type="project" value="TreeGrafter"/>
</dbReference>
<keyword evidence="4" id="KW-1185">Reference proteome</keyword>
<name>A0A0B7FTE0_THACB</name>
<reference evidence="3 4" key="1">
    <citation type="submission" date="2014-11" db="EMBL/GenBank/DDBJ databases">
        <authorList>
            <person name="Wibberg Daniel"/>
        </authorList>
    </citation>
    <scope>NUCLEOTIDE SEQUENCE [LARGE SCALE GENOMIC DNA]</scope>
    <source>
        <strain evidence="3">Rhizoctonia solani AG1-IB 7/3/14</strain>
    </source>
</reference>
<dbReference type="OrthoDB" id="10256906at2759"/>
<evidence type="ECO:0000313" key="3">
    <source>
        <dbReference type="EMBL" id="CEL60119.1"/>
    </source>
</evidence>
<dbReference type="GO" id="GO:0005829">
    <property type="term" value="C:cytosol"/>
    <property type="evidence" value="ECO:0007669"/>
    <property type="project" value="GOC"/>
</dbReference>
<dbReference type="Pfam" id="PF23036">
    <property type="entry name" value="TRAPPC10_1st"/>
    <property type="match status" value="1"/>
</dbReference>
<evidence type="ECO:0000259" key="2">
    <source>
        <dbReference type="Pfam" id="PF23036"/>
    </source>
</evidence>
<dbReference type="EMBL" id="LN679142">
    <property type="protein sequence ID" value="CEL60119.1"/>
    <property type="molecule type" value="Genomic_DNA"/>
</dbReference>
<evidence type="ECO:0000256" key="1">
    <source>
        <dbReference type="SAM" id="MobiDB-lite"/>
    </source>
</evidence>
<accession>A0A0B7FTE0</accession>
<dbReference type="Proteomes" id="UP000059188">
    <property type="component" value="Unassembled WGS sequence"/>
</dbReference>
<dbReference type="PANTHER" id="PTHR13251:SF3">
    <property type="entry name" value="TRAFFICKING PROTEIN PARTICLE COMPLEX SUBUNIT 10"/>
    <property type="match status" value="1"/>
</dbReference>
<feature type="compositionally biased region" description="Low complexity" evidence="1">
    <location>
        <begin position="1"/>
        <end position="16"/>
    </location>
</feature>
<dbReference type="InterPro" id="IPR045126">
    <property type="entry name" value="TRAPPC10/Trs130"/>
</dbReference>
<dbReference type="PANTHER" id="PTHR13251">
    <property type="entry name" value="EPILEPSY HOLOPROSENCEPHALY CANDIDATE 1/TMEM1"/>
    <property type="match status" value="1"/>
</dbReference>
<dbReference type="AlphaFoldDB" id="A0A0B7FTE0"/>
<protein>
    <submittedName>
        <fullName evidence="3">Trafficking protein particle complex subunit 10</fullName>
    </submittedName>
</protein>
<evidence type="ECO:0000313" key="4">
    <source>
        <dbReference type="Proteomes" id="UP000059188"/>
    </source>
</evidence>
<gene>
    <name evidence="3" type="ORF">RSOLAG1IB_09368</name>
</gene>
<dbReference type="GO" id="GO:1990071">
    <property type="term" value="C:TRAPPII protein complex"/>
    <property type="evidence" value="ECO:0007669"/>
    <property type="project" value="InterPro"/>
</dbReference>
<sequence length="374" mass="41381">MQLSSPSRPASISSRAYTPSPISPGPGALASNGNVKITYTLAQSIQSSPHFAVLLESLRSRVQPLRNLHWKPTAGTLPNSSIRTVQYVDAELVPLDLGMSSARLSAVDGFGGDGTARSQIPGTVLAKPFINLWLGMCEVRPTRMTEDLGDSLRNQDADMYKNIVRRQLKDWVASVTTQSKRDQEWLIVLVNMSSPGQDAAGSAGKRLFQMKGSVIDRMRADFTLAKRDRCVQLNYVTGGQDDPAAWTELIAKIKDAIITTLDSRIADRIDDVRRTEAQRAVPGWNFCTFFVLKESIAESFEGMTLLDAALLQYTELEASFYQVLKEKNLSWFGKLGGTTPGDDAAPLLSVIKKPYRDLIMSNNISVFDFRYEYD</sequence>
<feature type="domain" description="TRAPPC10/Trs130 N-terminal" evidence="2">
    <location>
        <begin position="155"/>
        <end position="370"/>
    </location>
</feature>
<dbReference type="InterPro" id="IPR056913">
    <property type="entry name" value="TRAPPC10/Trs130_N"/>
</dbReference>
<organism evidence="3 4">
    <name type="scientific">Thanatephorus cucumeris (strain AG1-IB / isolate 7/3/14)</name>
    <name type="common">Lettuce bottom rot fungus</name>
    <name type="synonym">Rhizoctonia solani</name>
    <dbReference type="NCBI Taxonomy" id="1108050"/>
    <lineage>
        <taxon>Eukaryota</taxon>
        <taxon>Fungi</taxon>
        <taxon>Dikarya</taxon>
        <taxon>Basidiomycota</taxon>
        <taxon>Agaricomycotina</taxon>
        <taxon>Agaricomycetes</taxon>
        <taxon>Cantharellales</taxon>
        <taxon>Ceratobasidiaceae</taxon>
        <taxon>Rhizoctonia</taxon>
        <taxon>Rhizoctonia solani AG-1</taxon>
    </lineage>
</organism>